<sequence length="1261" mass="144294">MSNQQAFLRFRELLETRQLSHDPDLDIREHVLSLKNQKAGFGYASHGLKTSFGANLPNLFPNAIAVDEAGIDSADFYVAFGTIFQQPDHSHKGGVKLFNAASPTAEVLFGEAGFLATTHSWSHSFKEHNPAYACLGYVYDDLAHYFMADYPNRLVRKLNSHADPSPEELNRAETLLQRIVMQRVSKYNAQPMQAPAMTEGYTRRVLVCDQAYADASTVYGKVGDAEFEKMLLAAIAENPDAEILVKTHPDTVWEKDKRTGYYTHLQSTGRVRMLRDPINPYVLFDLVDTVYVGTSQMGLEALFAGKKVVTFGAPFYAGWGLTDDRQKIPHRHRSRSLAEIFHYFYIWYTIYHLPGKKGVAEIEDVLSYIETKRPYQRPPTAAEIAAPPKVSVIIPVHGVEKYIEECINSIQIQTLKEVEIIPVNDVSPDNAQAVIDRLAAEDPRIRPIVLEQNVKQGMARNKGFEAARGKYVWLLDGDDWLSNTDMLRELFELAEADGLDMVRARKAFEAVFDENDVLLQERQDGSEKYFTEAVRKTSFAEAPHLLHNRHCWTWLYRRDFLTQNDIRFITPQWEERAFLLRALVKAKAIGLSAMNGPAYRIRTDSTARRERDSTDFEMMLKNFDSTFGSLAEEGAAERGNPLRHHLNFQLSQFLQHMLVAGPYSYYREQGEEAELAFLSRLREQFLRFDFQPDDFVTDMHKLSAMRLAASAYPLMVAAVVTGRWDILRLSVDLAPIPQDKLYQILLAEPTDVATRGLQTSLSIYARNHRAQPVTEPQPDSDHPKPRVVIHIGSTKTGSTFLQHFLEKNRPELLRQGIWFPEVGLFWQPSRPHKQAGHSQFNRAALKDDPKLRDHIRRGLELMDGRIHTIVLSSEAFFLNENSPLLADYFAGHPVEMVVYLRRQDEWANSQYCEFVAGGAVGRVKVPIDEWLTLPKTEQWLDYRVPLTAWSEKIGQENVHVRVYDRGEFVDGDLLADFAQATGLPQLLDMPRPVELQQNDARLSAGHVELLRRFNGRRFQSRDSYFNFIEEAGSRLTEWRKERGLPLPKPWVLTEQQADALMQHVELANAAIAKEYLGRDRDLFGPRAAIPEAVPIFEEEEDLVRKIYRRYRRKPKVIVEPVAPPPKEVPAAIERPAPRIVNYGVLGWRLWLLTPILGAVYARFATPERLDEFKSEPFEFSRRHWARRRPLVARLVYPGGNSMGPFGIFRLAVPVARGLIGVTGRPEMQKKFDRDPILFARNMRSPWRRAVGRVFFPIGEKF</sequence>
<protein>
    <submittedName>
        <fullName evidence="2">Glycosyltransferase</fullName>
    </submittedName>
</protein>
<dbReference type="PANTHER" id="PTHR22916">
    <property type="entry name" value="GLYCOSYLTRANSFERASE"/>
    <property type="match status" value="1"/>
</dbReference>
<dbReference type="Gene3D" id="3.90.550.10">
    <property type="entry name" value="Spore Coat Polysaccharide Biosynthesis Protein SpsA, Chain A"/>
    <property type="match status" value="1"/>
</dbReference>
<dbReference type="Proteomes" id="UP000449846">
    <property type="component" value="Unassembled WGS sequence"/>
</dbReference>
<dbReference type="InterPro" id="IPR001173">
    <property type="entry name" value="Glyco_trans_2-like"/>
</dbReference>
<proteinExistence type="predicted"/>
<dbReference type="InterPro" id="IPR007833">
    <property type="entry name" value="Capsule_polysaccharide_synth"/>
</dbReference>
<evidence type="ECO:0000313" key="3">
    <source>
        <dbReference type="Proteomes" id="UP000449846"/>
    </source>
</evidence>
<organism evidence="2 3">
    <name type="scientific">Paracoccus litorisediminis</name>
    <dbReference type="NCBI Taxonomy" id="2006130"/>
    <lineage>
        <taxon>Bacteria</taxon>
        <taxon>Pseudomonadati</taxon>
        <taxon>Pseudomonadota</taxon>
        <taxon>Alphaproteobacteria</taxon>
        <taxon>Rhodobacterales</taxon>
        <taxon>Paracoccaceae</taxon>
        <taxon>Paracoccus</taxon>
    </lineage>
</organism>
<dbReference type="GO" id="GO:0000271">
    <property type="term" value="P:polysaccharide biosynthetic process"/>
    <property type="evidence" value="ECO:0007669"/>
    <property type="project" value="InterPro"/>
</dbReference>
<gene>
    <name evidence="2" type="ORF">GL300_22955</name>
</gene>
<name>A0A844HX27_9RHOB</name>
<dbReference type="InterPro" id="IPR027417">
    <property type="entry name" value="P-loop_NTPase"/>
</dbReference>
<dbReference type="InterPro" id="IPR029044">
    <property type="entry name" value="Nucleotide-diphossugar_trans"/>
</dbReference>
<keyword evidence="2" id="KW-0808">Transferase</keyword>
<keyword evidence="3" id="KW-1185">Reference proteome</keyword>
<feature type="domain" description="Glycosyltransferase 2-like" evidence="1">
    <location>
        <begin position="391"/>
        <end position="561"/>
    </location>
</feature>
<dbReference type="Pfam" id="PF05159">
    <property type="entry name" value="Capsule_synth"/>
    <property type="match status" value="1"/>
</dbReference>
<dbReference type="Gene3D" id="3.40.50.300">
    <property type="entry name" value="P-loop containing nucleotide triphosphate hydrolases"/>
    <property type="match status" value="1"/>
</dbReference>
<dbReference type="AlphaFoldDB" id="A0A844HX27"/>
<dbReference type="GO" id="GO:0015774">
    <property type="term" value="P:polysaccharide transport"/>
    <property type="evidence" value="ECO:0007669"/>
    <property type="project" value="InterPro"/>
</dbReference>
<accession>A0A844HX27</accession>
<reference evidence="2 3" key="1">
    <citation type="submission" date="2019-11" db="EMBL/GenBank/DDBJ databases">
        <authorList>
            <person name="Dong K."/>
        </authorList>
    </citation>
    <scope>NUCLEOTIDE SEQUENCE [LARGE SCALE GENOMIC DNA]</scope>
    <source>
        <strain evidence="2 3">NBRC 112902</strain>
    </source>
</reference>
<comment type="caution">
    <text evidence="2">The sequence shown here is derived from an EMBL/GenBank/DDBJ whole genome shotgun (WGS) entry which is preliminary data.</text>
</comment>
<dbReference type="PANTHER" id="PTHR22916:SF3">
    <property type="entry name" value="UDP-GLCNAC:BETAGAL BETA-1,3-N-ACETYLGLUCOSAMINYLTRANSFERASE-LIKE PROTEIN 1"/>
    <property type="match status" value="1"/>
</dbReference>
<evidence type="ECO:0000313" key="2">
    <source>
        <dbReference type="EMBL" id="MTH62061.1"/>
    </source>
</evidence>
<dbReference type="GO" id="GO:0016758">
    <property type="term" value="F:hexosyltransferase activity"/>
    <property type="evidence" value="ECO:0007669"/>
    <property type="project" value="UniProtKB-ARBA"/>
</dbReference>
<evidence type="ECO:0000259" key="1">
    <source>
        <dbReference type="Pfam" id="PF00535"/>
    </source>
</evidence>
<dbReference type="SUPFAM" id="SSF52540">
    <property type="entry name" value="P-loop containing nucleoside triphosphate hydrolases"/>
    <property type="match status" value="1"/>
</dbReference>
<dbReference type="Pfam" id="PF00535">
    <property type="entry name" value="Glycos_transf_2"/>
    <property type="match status" value="1"/>
</dbReference>
<dbReference type="CDD" id="cd00761">
    <property type="entry name" value="Glyco_tranf_GTA_type"/>
    <property type="match status" value="1"/>
</dbReference>
<dbReference type="RefSeq" id="WP_155042012.1">
    <property type="nucleotide sequence ID" value="NZ_JBHGCD010000022.1"/>
</dbReference>
<dbReference type="OrthoDB" id="543755at2"/>
<dbReference type="EMBL" id="WMIG01000025">
    <property type="protein sequence ID" value="MTH62061.1"/>
    <property type="molecule type" value="Genomic_DNA"/>
</dbReference>
<dbReference type="SUPFAM" id="SSF53448">
    <property type="entry name" value="Nucleotide-diphospho-sugar transferases"/>
    <property type="match status" value="1"/>
</dbReference>